<sequence length="624" mass="70705">MPKSSSMPSWRKRDALRALKRDASHCGYAFCETEYEIMSHLPNDKVVALSERWRNLLSAVGSSGPYLLGLAVRKADLSRVKIHCSRMGRYYALWCEANLRLCSSIRTPRQMEREVEVEVDVHDDGPIEPLSQTIVTNIPGGSCSRDGSVLAGGETLEVETLESYLARHYKNMKEDYHGSVVERYSFFSHAVVEPLISDGAPHCKLIAALQDILDHEGEERARAAVRRGLSRGNKRKHKAICTALNRVCIHLDICRLLHSTLPRRSTELNEKCTIQWEAAAEMYHAVAHELDSLHHVIAAQRIAMGIRTDGDLEAAEIEGAPDPDIPLLPWDFWRWFVLSRALQEIPFNELQDRCLKYLDLHLDSDDFEELQSRARLTRPREREDRRYLLLETRLGAAEHSKAQHKDGCDLSKPSSASRPEEGPVNQPVPELRNFLTSPPPKLRRGMLKNRYPVTPVQEDMKELLEYMRNQPMPSTEGAASHVEQEPSIAAEIDDSIFETPPPKVRILVPGTPTTIARRRCERENFAFDMNLVTDEARIPVSDTIEPVTQILQSRLEELLNVTHTDRWRGKRSSPAQSNLEPEHADATDGFGGAFPRLELFPQVPKYEDKLIFPDSEMVGPITST</sequence>
<reference evidence="2 3" key="1">
    <citation type="submission" date="2020-04" db="EMBL/GenBank/DDBJ databases">
        <title>Perkinsus olseni comparative genomics.</title>
        <authorList>
            <person name="Bogema D.R."/>
        </authorList>
    </citation>
    <scope>NUCLEOTIDE SEQUENCE [LARGE SCALE GENOMIC DNA]</scope>
    <source>
        <strain evidence="2">00978-12</strain>
    </source>
</reference>
<protein>
    <submittedName>
        <fullName evidence="2">Uncharacterized protein</fullName>
    </submittedName>
</protein>
<name>A0A7J6PM76_PEROL</name>
<organism evidence="2 3">
    <name type="scientific">Perkinsus olseni</name>
    <name type="common">Perkinsus atlanticus</name>
    <dbReference type="NCBI Taxonomy" id="32597"/>
    <lineage>
        <taxon>Eukaryota</taxon>
        <taxon>Sar</taxon>
        <taxon>Alveolata</taxon>
        <taxon>Perkinsozoa</taxon>
        <taxon>Perkinsea</taxon>
        <taxon>Perkinsida</taxon>
        <taxon>Perkinsidae</taxon>
        <taxon>Perkinsus</taxon>
    </lineage>
</organism>
<evidence type="ECO:0000313" key="3">
    <source>
        <dbReference type="Proteomes" id="UP000541610"/>
    </source>
</evidence>
<dbReference type="Proteomes" id="UP000541610">
    <property type="component" value="Unassembled WGS sequence"/>
</dbReference>
<feature type="region of interest" description="Disordered" evidence="1">
    <location>
        <begin position="566"/>
        <end position="588"/>
    </location>
</feature>
<feature type="region of interest" description="Disordered" evidence="1">
    <location>
        <begin position="398"/>
        <end position="446"/>
    </location>
</feature>
<proteinExistence type="predicted"/>
<gene>
    <name evidence="2" type="ORF">FOZ60_009859</name>
</gene>
<accession>A0A7J6PM76</accession>
<comment type="caution">
    <text evidence="2">The sequence shown here is derived from an EMBL/GenBank/DDBJ whole genome shotgun (WGS) entry which is preliminary data.</text>
</comment>
<feature type="compositionally biased region" description="Basic and acidic residues" evidence="1">
    <location>
        <begin position="398"/>
        <end position="409"/>
    </location>
</feature>
<dbReference type="EMBL" id="JABANP010000004">
    <property type="protein sequence ID" value="KAF4697234.1"/>
    <property type="molecule type" value="Genomic_DNA"/>
</dbReference>
<dbReference type="AlphaFoldDB" id="A0A7J6PM76"/>
<evidence type="ECO:0000313" key="2">
    <source>
        <dbReference type="EMBL" id="KAF4697234.1"/>
    </source>
</evidence>
<evidence type="ECO:0000256" key="1">
    <source>
        <dbReference type="SAM" id="MobiDB-lite"/>
    </source>
</evidence>